<accession>A0A0R0WE37</accession>
<reference evidence="8 17" key="8">
    <citation type="submission" date="2020-03" db="EMBL/GenBank/DDBJ databases">
        <authorList>
            <person name="Zhang L."/>
            <person name="Han X."/>
            <person name="Chen Y."/>
            <person name="Yu Y."/>
        </authorList>
    </citation>
    <scope>NUCLEOTIDE SEQUENCE [LARGE SCALE GENOMIC DNA]</scope>
    <source>
        <strain evidence="8 17">A1254</strain>
    </source>
</reference>
<organism evidence="6 16">
    <name type="scientific">Acinetobacter pittii</name>
    <name type="common">Acinetobacter genomosp. 3</name>
    <dbReference type="NCBI Taxonomy" id="48296"/>
    <lineage>
        <taxon>Bacteria</taxon>
        <taxon>Pseudomonadati</taxon>
        <taxon>Pseudomonadota</taxon>
        <taxon>Gammaproteobacteria</taxon>
        <taxon>Moraxellales</taxon>
        <taxon>Moraxellaceae</taxon>
        <taxon>Acinetobacter</taxon>
        <taxon>Acinetobacter calcoaceticus/baumannii complex</taxon>
    </lineage>
</organism>
<evidence type="ECO:0000313" key="6">
    <source>
        <dbReference type="EMBL" id="GEA68073.1"/>
    </source>
</evidence>
<keyword evidence="2" id="KW-0812">Transmembrane</keyword>
<dbReference type="EMBL" id="CP095407">
    <property type="protein sequence ID" value="USU95294.1"/>
    <property type="molecule type" value="Genomic_DNA"/>
</dbReference>
<dbReference type="Proteomes" id="UP000317717">
    <property type="component" value="Unassembled WGS sequence"/>
</dbReference>
<feature type="region of interest" description="Disordered" evidence="1">
    <location>
        <begin position="41"/>
        <end position="85"/>
    </location>
</feature>
<dbReference type="AlphaFoldDB" id="A0A0R0WE37"/>
<protein>
    <submittedName>
        <fullName evidence="8">Sugar porter family MFS transporter</fullName>
    </submittedName>
</protein>
<feature type="compositionally biased region" description="Low complexity" evidence="1">
    <location>
        <begin position="45"/>
        <end position="56"/>
    </location>
</feature>
<proteinExistence type="predicted"/>
<evidence type="ECO:0000313" key="10">
    <source>
        <dbReference type="EMBL" id="RZH28290.1"/>
    </source>
</evidence>
<evidence type="ECO:0000313" key="12">
    <source>
        <dbReference type="Proteomes" id="UP000076152"/>
    </source>
</evidence>
<dbReference type="Proteomes" id="UP000501692">
    <property type="component" value="Chromosome"/>
</dbReference>
<dbReference type="Proteomes" id="UP001055514">
    <property type="component" value="Chromosome"/>
</dbReference>
<keyword evidence="2" id="KW-0472">Membrane</keyword>
<dbReference type="Proteomes" id="UP000076152">
    <property type="component" value="Chromosome"/>
</dbReference>
<reference evidence="7" key="9">
    <citation type="submission" date="2020-12" db="EMBL/GenBank/DDBJ databases">
        <authorList>
            <person name="Chopjitt P."/>
        </authorList>
    </citation>
    <scope>NUCLEOTIDE SEQUENCE</scope>
    <source>
        <strain evidence="7">AP1</strain>
    </source>
</reference>
<name>A0A0R0WE37_ACIPI</name>
<evidence type="ECO:0000313" key="14">
    <source>
        <dbReference type="Proteomes" id="UP000271320"/>
    </source>
</evidence>
<sequence>MSDKNSSESAILGWKFVLIVGVLSAIFLGFFYLAMSNEPDYMPGAQRKAQQEQMQQKAEHSTEQHAQHSDNMPEMDMQEHKQSTQ</sequence>
<keyword evidence="2" id="KW-1133">Transmembrane helix</keyword>
<evidence type="ECO:0000313" key="4">
    <source>
        <dbReference type="EMBL" id="AZC00098.1"/>
    </source>
</evidence>
<dbReference type="EMBL" id="SGTH01000004">
    <property type="protein sequence ID" value="RZH28290.1"/>
    <property type="molecule type" value="Genomic_DNA"/>
</dbReference>
<reference evidence="5 18" key="7">
    <citation type="submission" date="2019-12" db="EMBL/GenBank/DDBJ databases">
        <title>complete genome sequences of Acinetobacter pittii str. WP2-W18-ESBL-11 isolated from wastewater treatment plant effluent.</title>
        <authorList>
            <person name="Sekizuka T."/>
            <person name="Itokawa K."/>
            <person name="Yatsu K."/>
            <person name="Inamine Y."/>
            <person name="Kuroda M."/>
        </authorList>
    </citation>
    <scope>NUCLEOTIDE SEQUENCE [LARGE SCALE GENOMIC DNA]</scope>
    <source>
        <strain evidence="5 18">WP2-W18-ESBL-11</strain>
    </source>
</reference>
<feature type="compositionally biased region" description="Basic and acidic residues" evidence="1">
    <location>
        <begin position="57"/>
        <end position="68"/>
    </location>
</feature>
<reference evidence="11" key="10">
    <citation type="submission" date="2022-04" db="EMBL/GenBank/DDBJ databases">
        <title>Emergence of ST220 Acinetobacter pittii strain in bloodstream infection, which co-producing chromosomal NDM-1 and OXA-820 carbapenemases.</title>
        <authorList>
            <person name="Tian C."/>
            <person name="Xing M."/>
            <person name="Fu L."/>
            <person name="Xia D."/>
        </authorList>
    </citation>
    <scope>NUCLEOTIDE SEQUENCE</scope>
    <source>
        <strain evidence="11">TCM</strain>
    </source>
</reference>
<evidence type="ECO:0000313" key="8">
    <source>
        <dbReference type="EMBL" id="QIT16793.1"/>
    </source>
</evidence>
<dbReference type="EMBL" id="AP021936">
    <property type="protein sequence ID" value="BBQ47599.1"/>
    <property type="molecule type" value="Genomic_DNA"/>
</dbReference>
<evidence type="ECO:0000313" key="17">
    <source>
        <dbReference type="Proteomes" id="UP000501692"/>
    </source>
</evidence>
<accession>A0A1H8PLR0</accession>
<dbReference type="OMA" id="TEQHAQH"/>
<evidence type="ECO:0000313" key="16">
    <source>
        <dbReference type="Proteomes" id="UP000317717"/>
    </source>
</evidence>
<reference evidence="10 15" key="5">
    <citation type="submission" date="2019-02" db="EMBL/GenBank/DDBJ databases">
        <title>The Batch Genome Submission of Acinetobacter spp. strains.</title>
        <authorList>
            <person name="Qin J."/>
            <person name="Hu Y."/>
            <person name="Ye H."/>
            <person name="Wei L."/>
            <person name="Feng Y."/>
            <person name="Zong Z."/>
        </authorList>
    </citation>
    <scope>NUCLEOTIDE SEQUENCE [LARGE SCALE GENOMIC DNA]</scope>
    <source>
        <strain evidence="10 15">WCHAP100012</strain>
    </source>
</reference>
<dbReference type="Proteomes" id="UP000271320">
    <property type="component" value="Unassembled WGS sequence"/>
</dbReference>
<evidence type="ECO:0000313" key="5">
    <source>
        <dbReference type="EMBL" id="BBQ47599.1"/>
    </source>
</evidence>
<gene>
    <name evidence="4" type="ORF">DKE52_003270</name>
    <name evidence="9" type="ORF">EA752_11065</name>
    <name evidence="10" type="ORF">EXD98_12010</name>
    <name evidence="8" type="ORF">G8E09_03150</name>
    <name evidence="3" type="ORF">IEC338SC_3624</name>
    <name evidence="7" type="ORF">JDA50_10920</name>
    <name evidence="11" type="ORF">MWH18_03185</name>
    <name evidence="6" type="ORF">PA3_22310</name>
    <name evidence="5" type="ORF">WP2W18E11_05970</name>
</gene>
<dbReference type="Proteomes" id="UP000254410">
    <property type="component" value="Chromosome"/>
</dbReference>
<dbReference type="Proteomes" id="UP000515758">
    <property type="component" value="Chromosome"/>
</dbReference>
<evidence type="ECO:0000313" key="9">
    <source>
        <dbReference type="EMBL" id="RSO59279.1"/>
    </source>
</evidence>
<evidence type="ECO:0000256" key="1">
    <source>
        <dbReference type="SAM" id="MobiDB-lite"/>
    </source>
</evidence>
<evidence type="ECO:0000313" key="18">
    <source>
        <dbReference type="Proteomes" id="UP000515758"/>
    </source>
</evidence>
<feature type="transmembrane region" description="Helical" evidence="2">
    <location>
        <begin position="12"/>
        <end position="34"/>
    </location>
</feature>
<evidence type="ECO:0000313" key="11">
    <source>
        <dbReference type="EMBL" id="USU95294.1"/>
    </source>
</evidence>
<dbReference type="RefSeq" id="WP_001280981.1">
    <property type="nucleotide sequence ID" value="NZ_AMST01000041.1"/>
</dbReference>
<evidence type="ECO:0000313" key="3">
    <source>
        <dbReference type="EMBL" id="AMX20720.1"/>
    </source>
</evidence>
<dbReference type="EMBL" id="CP049806">
    <property type="protein sequence ID" value="QIT16793.1"/>
    <property type="molecule type" value="Genomic_DNA"/>
</dbReference>
<dbReference type="EMBL" id="CP015145">
    <property type="protein sequence ID" value="AMX20720.1"/>
    <property type="molecule type" value="Genomic_DNA"/>
</dbReference>
<accession>K9CB40</accession>
<reference evidence="9 14" key="2">
    <citation type="submission" date="2018-10" db="EMBL/GenBank/DDBJ databases">
        <title>GWAS and RNA-Seq identify cryptic mechanisms of antimicrobial resistance in Acinetobacter baumannii.</title>
        <authorList>
            <person name="Sahl J.W."/>
        </authorList>
    </citation>
    <scope>NUCLEOTIDE SEQUENCE [LARGE SCALE GENOMIC DNA]</scope>
    <source>
        <strain evidence="9 14">TG41884</strain>
    </source>
</reference>
<evidence type="ECO:0000313" key="7">
    <source>
        <dbReference type="EMBL" id="MBK1444940.1"/>
    </source>
</evidence>
<dbReference type="Proteomes" id="UP000294065">
    <property type="component" value="Unassembled WGS sequence"/>
</dbReference>
<dbReference type="Proteomes" id="UP000660083">
    <property type="component" value="Unassembled WGS sequence"/>
</dbReference>
<reference evidence="4 13" key="4">
    <citation type="submission" date="2018-12" db="EMBL/GenBank/DDBJ databases">
        <title>Molecular Epidemiology of Emerging Carbapenem-Resistance in Acinetobacter nosocomialis and Acinetobacter pittii in Taiwan, 2010-2014.</title>
        <authorList>
            <person name="Huang W.-C."/>
            <person name="Wang H.-Y."/>
            <person name="Lai J.-F."/>
            <person name="Lauderdale T.-L."/>
            <person name="Sytwu H.-K."/>
        </authorList>
    </citation>
    <scope>NUCLEOTIDE SEQUENCE [LARGE SCALE GENOMIC DNA]</scope>
    <source>
        <strain evidence="4 13">2014S06-099</strain>
    </source>
</reference>
<evidence type="ECO:0000256" key="2">
    <source>
        <dbReference type="SAM" id="Phobius"/>
    </source>
</evidence>
<dbReference type="EMBL" id="BJLJ01000009">
    <property type="protein sequence ID" value="GEA68073.1"/>
    <property type="molecule type" value="Genomic_DNA"/>
</dbReference>
<dbReference type="EMBL" id="JAEFCT010000008">
    <property type="protein sequence ID" value="MBK1444940.1"/>
    <property type="molecule type" value="Genomic_DNA"/>
</dbReference>
<reference evidence="6 16" key="6">
    <citation type="submission" date="2019-06" db="EMBL/GenBank/DDBJ databases">
        <title>Whole genome shotgun sequence of Acinetobacter pittii NBRC 110514.</title>
        <authorList>
            <person name="Hosoyama A."/>
            <person name="Uohara A."/>
            <person name="Ohji S."/>
            <person name="Ichikawa N."/>
        </authorList>
    </citation>
    <scope>NUCLEOTIDE SEQUENCE [LARGE SCALE GENOMIC DNA]</scope>
    <source>
        <strain evidence="6 16">NBRC 110514</strain>
    </source>
</reference>
<reference evidence="4 13" key="3">
    <citation type="submission" date="2018-11" db="EMBL/GenBank/DDBJ databases">
        <authorList>
            <person name="Kuo S.-C."/>
            <person name="Chen F.-J."/>
            <person name="Liao Y.-C."/>
        </authorList>
    </citation>
    <scope>NUCLEOTIDE SEQUENCE [LARGE SCALE GENOMIC DNA]</scope>
    <source>
        <strain evidence="4 13">2014S06-099</strain>
    </source>
</reference>
<evidence type="ECO:0000313" key="15">
    <source>
        <dbReference type="Proteomes" id="UP000294065"/>
    </source>
</evidence>
<evidence type="ECO:0000313" key="13">
    <source>
        <dbReference type="Proteomes" id="UP000254410"/>
    </source>
</evidence>
<dbReference type="EMBL" id="CP033540">
    <property type="protein sequence ID" value="AZC00098.1"/>
    <property type="molecule type" value="Genomic_DNA"/>
</dbReference>
<reference evidence="3 12" key="1">
    <citation type="submission" date="2016-04" db="EMBL/GenBank/DDBJ databases">
        <title>Complete genome sequencing of OXA-72 bearing Acinetobacter pittii strain IEC338SC.</title>
        <authorList>
            <person name="Brasiliense D.M."/>
            <person name="Lima K.V."/>
            <person name="Souza C.O."/>
            <person name="Dutra L.G."/>
            <person name="Mamizuka E.M."/>
            <person name="Perez-Chaparro P.J."/>
            <person name="McCulloch J.A."/>
        </authorList>
    </citation>
    <scope>NUCLEOTIDE SEQUENCE [LARGE SCALE GENOMIC DNA]</scope>
    <source>
        <strain evidence="3 12">IEC338SC</strain>
    </source>
</reference>
<dbReference type="EMBL" id="RFEW01000007">
    <property type="protein sequence ID" value="RSO59279.1"/>
    <property type="molecule type" value="Genomic_DNA"/>
</dbReference>